<dbReference type="AlphaFoldDB" id="A0AA37P8V1"/>
<evidence type="ECO:0000313" key="1">
    <source>
        <dbReference type="EMBL" id="GKT47781.1"/>
    </source>
</evidence>
<protein>
    <submittedName>
        <fullName evidence="1">Uncharacterized protein</fullName>
    </submittedName>
</protein>
<gene>
    <name evidence="1" type="ORF">ColSpa_07962</name>
</gene>
<keyword evidence="2" id="KW-1185">Reference proteome</keyword>
<name>A0AA37P8V1_9PEZI</name>
<dbReference type="RefSeq" id="XP_049130131.1">
    <property type="nucleotide sequence ID" value="XM_049274174.1"/>
</dbReference>
<organism evidence="1 2">
    <name type="scientific">Colletotrichum spaethianum</name>
    <dbReference type="NCBI Taxonomy" id="700344"/>
    <lineage>
        <taxon>Eukaryota</taxon>
        <taxon>Fungi</taxon>
        <taxon>Dikarya</taxon>
        <taxon>Ascomycota</taxon>
        <taxon>Pezizomycotina</taxon>
        <taxon>Sordariomycetes</taxon>
        <taxon>Hypocreomycetidae</taxon>
        <taxon>Glomerellales</taxon>
        <taxon>Glomerellaceae</taxon>
        <taxon>Colletotrichum</taxon>
        <taxon>Colletotrichum spaethianum species complex</taxon>
    </lineage>
</organism>
<evidence type="ECO:0000313" key="2">
    <source>
        <dbReference type="Proteomes" id="UP001055115"/>
    </source>
</evidence>
<dbReference type="Proteomes" id="UP001055115">
    <property type="component" value="Unassembled WGS sequence"/>
</dbReference>
<dbReference type="GeneID" id="73328764"/>
<sequence length="81" mass="9091">MTPTHPDRYLGLKCHYINSSLAQTFGIGVIERLVGINRNPANAWVYNGTVIPDNIAVSMGEYHMLVNECQLPDLTAFRSER</sequence>
<accession>A0AA37P8V1</accession>
<reference evidence="1 2" key="1">
    <citation type="submission" date="2022-03" db="EMBL/GenBank/DDBJ databases">
        <title>Genome data of Colletotrichum spp.</title>
        <authorList>
            <person name="Utami Y.D."/>
            <person name="Hiruma K."/>
        </authorList>
    </citation>
    <scope>NUCLEOTIDE SEQUENCE [LARGE SCALE GENOMIC DNA]</scope>
    <source>
        <strain evidence="1 2">MAFF 239500</strain>
    </source>
</reference>
<proteinExistence type="predicted"/>
<dbReference type="EMBL" id="BQXU01000021">
    <property type="protein sequence ID" value="GKT47781.1"/>
    <property type="molecule type" value="Genomic_DNA"/>
</dbReference>
<comment type="caution">
    <text evidence="1">The sequence shown here is derived from an EMBL/GenBank/DDBJ whole genome shotgun (WGS) entry which is preliminary data.</text>
</comment>